<dbReference type="VEuPathDB" id="MicrosporidiaDB:HERIO_1792"/>
<sequence>MPERVNTNKDVSRAIFGNFKSLKLKFKVKPEFNRRIFYKRNNISLNCTDDYFDGIKTDDLVKVIKSSNDKNNLLRYSNDHLLINKEEYNFLRNFYLKYKKSVLSKEVNVQIKKLENSNFLKNYEILKLDEFLSSERNEIVKINSNFIKNNVTEGVTNSINDMNDNYEDKLLDKESELMKEELELLEKEKRLCKEKELLIEKKEMIIKEAYKIHKEKLKLYEERKKLFAKLDEKIQSIGNKKQPEVKAFESNEIENSLILKNDHENNSKRIKKEVSLKSNSSIEVKNFKNLDLNNDQIKNNFDLIETTKANKNLVTDYKEDFNNLKTTQLVDNVLIAKNFNEDNILLKKNEEDKLNLNEGEYDFNVFYSLNLKNNISFDMQYPNVLEIKDSKIHGKGIFTTIDIPESVFIITYEGIIIGKCMSDKLEKGYLKNNQNSIYMFRYEDDMIFDATIYGNKARYINHSCDPNCTTFNSKKLKRICYQSIKNIKAGTELTINYNFKFENKEVCRCGSNNCRSK</sequence>
<keyword evidence="8" id="KW-0175">Coiled coil</keyword>
<evidence type="ECO:0000259" key="9">
    <source>
        <dbReference type="PROSITE" id="PS50280"/>
    </source>
</evidence>
<keyword evidence="3" id="KW-0158">Chromosome</keyword>
<keyword evidence="11" id="KW-1185">Reference proteome</keyword>
<dbReference type="PROSITE" id="PS50280">
    <property type="entry name" value="SET"/>
    <property type="match status" value="1"/>
</dbReference>
<evidence type="ECO:0000256" key="3">
    <source>
        <dbReference type="ARBA" id="ARBA00022454"/>
    </source>
</evidence>
<protein>
    <submittedName>
        <fullName evidence="10">TRX</fullName>
    </submittedName>
</protein>
<dbReference type="OrthoDB" id="308383at2759"/>
<dbReference type="Pfam" id="PF00856">
    <property type="entry name" value="SET"/>
    <property type="match status" value="1"/>
</dbReference>
<dbReference type="InterPro" id="IPR001214">
    <property type="entry name" value="SET_dom"/>
</dbReference>
<accession>A0A1X0Q983</accession>
<comment type="subcellular location">
    <subcellularLocation>
        <location evidence="2">Chromosome</location>
    </subcellularLocation>
    <subcellularLocation>
        <location evidence="1">Nucleus</location>
    </subcellularLocation>
</comment>
<dbReference type="Gene3D" id="2.170.270.10">
    <property type="entry name" value="SET domain"/>
    <property type="match status" value="1"/>
</dbReference>
<dbReference type="GO" id="GO:0005694">
    <property type="term" value="C:chromosome"/>
    <property type="evidence" value="ECO:0007669"/>
    <property type="project" value="UniProtKB-SubCell"/>
</dbReference>
<dbReference type="InterPro" id="IPR046341">
    <property type="entry name" value="SET_dom_sf"/>
</dbReference>
<evidence type="ECO:0000256" key="1">
    <source>
        <dbReference type="ARBA" id="ARBA00004123"/>
    </source>
</evidence>
<keyword evidence="4" id="KW-0489">Methyltransferase</keyword>
<dbReference type="PANTHER" id="PTHR22884">
    <property type="entry name" value="SET DOMAIN PROTEINS"/>
    <property type="match status" value="1"/>
</dbReference>
<dbReference type="Proteomes" id="UP000192356">
    <property type="component" value="Unassembled WGS sequence"/>
</dbReference>
<proteinExistence type="predicted"/>
<dbReference type="GO" id="GO:0008168">
    <property type="term" value="F:methyltransferase activity"/>
    <property type="evidence" value="ECO:0007669"/>
    <property type="project" value="UniProtKB-KW"/>
</dbReference>
<dbReference type="GO" id="GO:0005634">
    <property type="term" value="C:nucleus"/>
    <property type="evidence" value="ECO:0007669"/>
    <property type="project" value="UniProtKB-SubCell"/>
</dbReference>
<dbReference type="InterPro" id="IPR050777">
    <property type="entry name" value="SET2_Histone-Lys_MeTrsfase"/>
</dbReference>
<keyword evidence="5" id="KW-0808">Transferase</keyword>
<keyword evidence="7" id="KW-0539">Nucleus</keyword>
<dbReference type="SMART" id="SM00317">
    <property type="entry name" value="SET"/>
    <property type="match status" value="1"/>
</dbReference>
<feature type="coiled-coil region" evidence="8">
    <location>
        <begin position="163"/>
        <end position="195"/>
    </location>
</feature>
<evidence type="ECO:0000256" key="7">
    <source>
        <dbReference type="ARBA" id="ARBA00023242"/>
    </source>
</evidence>
<dbReference type="SMR" id="A0A1X0Q983"/>
<dbReference type="GO" id="GO:0032259">
    <property type="term" value="P:methylation"/>
    <property type="evidence" value="ECO:0007669"/>
    <property type="project" value="UniProtKB-KW"/>
</dbReference>
<evidence type="ECO:0000256" key="4">
    <source>
        <dbReference type="ARBA" id="ARBA00022603"/>
    </source>
</evidence>
<reference evidence="10 11" key="1">
    <citation type="journal article" date="2017" name="Environ. Microbiol.">
        <title>Decay of the glycolytic pathway and adaptation to intranuclear parasitism within Enterocytozoonidae microsporidia.</title>
        <authorList>
            <person name="Wiredu Boakye D."/>
            <person name="Jaroenlak P."/>
            <person name="Prachumwat A."/>
            <person name="Williams T.A."/>
            <person name="Bateman K.S."/>
            <person name="Itsathitphaisarn O."/>
            <person name="Sritunyalucksana K."/>
            <person name="Paszkiewicz K.H."/>
            <person name="Moore K.A."/>
            <person name="Stentiford G.D."/>
            <person name="Williams B.A."/>
        </authorList>
    </citation>
    <scope>NUCLEOTIDE SEQUENCE [LARGE SCALE GENOMIC DNA]</scope>
    <source>
        <strain evidence="10 11">GB1</strain>
    </source>
</reference>
<dbReference type="SUPFAM" id="SSF82199">
    <property type="entry name" value="SET domain"/>
    <property type="match status" value="1"/>
</dbReference>
<evidence type="ECO:0000256" key="6">
    <source>
        <dbReference type="ARBA" id="ARBA00022691"/>
    </source>
</evidence>
<evidence type="ECO:0000313" key="11">
    <source>
        <dbReference type="Proteomes" id="UP000192356"/>
    </source>
</evidence>
<evidence type="ECO:0000256" key="8">
    <source>
        <dbReference type="SAM" id="Coils"/>
    </source>
</evidence>
<dbReference type="AlphaFoldDB" id="A0A1X0Q983"/>
<comment type="caution">
    <text evidence="10">The sequence shown here is derived from an EMBL/GenBank/DDBJ whole genome shotgun (WGS) entry which is preliminary data.</text>
</comment>
<evidence type="ECO:0000313" key="10">
    <source>
        <dbReference type="EMBL" id="ORD96265.1"/>
    </source>
</evidence>
<dbReference type="VEuPathDB" id="MicrosporidiaDB:A0H76_294"/>
<feature type="domain" description="SET" evidence="9">
    <location>
        <begin position="383"/>
        <end position="498"/>
    </location>
</feature>
<keyword evidence="6" id="KW-0949">S-adenosyl-L-methionine</keyword>
<organism evidence="10 11">
    <name type="scientific">Hepatospora eriocheir</name>
    <dbReference type="NCBI Taxonomy" id="1081669"/>
    <lineage>
        <taxon>Eukaryota</taxon>
        <taxon>Fungi</taxon>
        <taxon>Fungi incertae sedis</taxon>
        <taxon>Microsporidia</taxon>
        <taxon>Hepatosporidae</taxon>
        <taxon>Hepatospora</taxon>
    </lineage>
</organism>
<name>A0A1X0Q983_9MICR</name>
<evidence type="ECO:0000256" key="2">
    <source>
        <dbReference type="ARBA" id="ARBA00004286"/>
    </source>
</evidence>
<dbReference type="EMBL" id="LVKB01000108">
    <property type="protein sequence ID" value="ORD96265.1"/>
    <property type="molecule type" value="Genomic_DNA"/>
</dbReference>
<evidence type="ECO:0000256" key="5">
    <source>
        <dbReference type="ARBA" id="ARBA00022679"/>
    </source>
</evidence>
<gene>
    <name evidence="10" type="primary">TRX</name>
    <name evidence="10" type="ORF">HERIO_1792</name>
</gene>